<dbReference type="Proteomes" id="UP000236434">
    <property type="component" value="Unassembled WGS sequence"/>
</dbReference>
<evidence type="ECO:0000313" key="3">
    <source>
        <dbReference type="Proteomes" id="UP000236434"/>
    </source>
</evidence>
<dbReference type="InterPro" id="IPR005531">
    <property type="entry name" value="Asp23"/>
</dbReference>
<name>A0A2K1P0V1_9BACT</name>
<dbReference type="PANTHER" id="PTHR34297">
    <property type="entry name" value="HYPOTHETICAL CYTOSOLIC PROTEIN-RELATED"/>
    <property type="match status" value="1"/>
</dbReference>
<proteinExistence type="inferred from homology"/>
<organism evidence="2 3">
    <name type="scientific">Petrotoga olearia DSM 13574</name>
    <dbReference type="NCBI Taxonomy" id="1122955"/>
    <lineage>
        <taxon>Bacteria</taxon>
        <taxon>Thermotogati</taxon>
        <taxon>Thermotogota</taxon>
        <taxon>Thermotogae</taxon>
        <taxon>Petrotogales</taxon>
        <taxon>Petrotogaceae</taxon>
        <taxon>Petrotoga</taxon>
    </lineage>
</organism>
<accession>A0A2K1P0V1</accession>
<dbReference type="RefSeq" id="WP_169924961.1">
    <property type="nucleotide sequence ID" value="NZ_AZRL01000012.1"/>
</dbReference>
<dbReference type="PANTHER" id="PTHR34297:SF2">
    <property type="entry name" value="ASP23_GLS24 FAMILY ENVELOPE STRESS RESPONSE PROTEIN"/>
    <property type="match status" value="1"/>
</dbReference>
<evidence type="ECO:0000256" key="1">
    <source>
        <dbReference type="ARBA" id="ARBA00005721"/>
    </source>
</evidence>
<dbReference type="AlphaFoldDB" id="A0A2K1P0V1"/>
<gene>
    <name evidence="2" type="ORF">X929_04585</name>
</gene>
<reference evidence="2 3" key="1">
    <citation type="submission" date="2013-12" db="EMBL/GenBank/DDBJ databases">
        <title>Comparative genomics of Petrotoga isolates.</title>
        <authorList>
            <person name="Nesbo C.L."/>
            <person name="Charchuk R."/>
            <person name="Chow K."/>
        </authorList>
    </citation>
    <scope>NUCLEOTIDE SEQUENCE [LARGE SCALE GENOMIC DNA]</scope>
    <source>
        <strain evidence="2 3">DSM 13574</strain>
    </source>
</reference>
<evidence type="ECO:0000313" key="2">
    <source>
        <dbReference type="EMBL" id="PNR96380.1"/>
    </source>
</evidence>
<comment type="similarity">
    <text evidence="1">Belongs to the asp23 family.</text>
</comment>
<sequence>MLIETEFGTVDIKNEVIKELVYKAVIESYGTVEISGKQGFFDRISSLWSKSEDRGINVSENEDSIVVDLFLVFEYGLPIKKVAQNIQENVHHRVTSMLNFDNIKVNVSISGLKY</sequence>
<dbReference type="EMBL" id="AZRL01000012">
    <property type="protein sequence ID" value="PNR96380.1"/>
    <property type="molecule type" value="Genomic_DNA"/>
</dbReference>
<comment type="caution">
    <text evidence="2">The sequence shown here is derived from an EMBL/GenBank/DDBJ whole genome shotgun (WGS) entry which is preliminary data.</text>
</comment>
<dbReference type="Pfam" id="PF03780">
    <property type="entry name" value="Asp23"/>
    <property type="match status" value="1"/>
</dbReference>
<protein>
    <submittedName>
        <fullName evidence="2">Alkaline shock protein</fullName>
    </submittedName>
</protein>